<reference evidence="1 2" key="1">
    <citation type="journal article" date="2015" name="Genome Biol. Evol.">
        <title>Comparative Genomics of a Bacterivorous Green Alga Reveals Evolutionary Causalities and Consequences of Phago-Mixotrophic Mode of Nutrition.</title>
        <authorList>
            <person name="Burns J.A."/>
            <person name="Paasch A."/>
            <person name="Narechania A."/>
            <person name="Kim E."/>
        </authorList>
    </citation>
    <scope>NUCLEOTIDE SEQUENCE [LARGE SCALE GENOMIC DNA]</scope>
    <source>
        <strain evidence="1 2">PLY_AMNH</strain>
    </source>
</reference>
<protein>
    <submittedName>
        <fullName evidence="1">Uncharacterized protein</fullName>
    </submittedName>
</protein>
<evidence type="ECO:0000313" key="2">
    <source>
        <dbReference type="Proteomes" id="UP001190700"/>
    </source>
</evidence>
<keyword evidence="2" id="KW-1185">Reference proteome</keyword>
<organism evidence="1 2">
    <name type="scientific">Cymbomonas tetramitiformis</name>
    <dbReference type="NCBI Taxonomy" id="36881"/>
    <lineage>
        <taxon>Eukaryota</taxon>
        <taxon>Viridiplantae</taxon>
        <taxon>Chlorophyta</taxon>
        <taxon>Pyramimonadophyceae</taxon>
        <taxon>Pyramimonadales</taxon>
        <taxon>Pyramimonadaceae</taxon>
        <taxon>Cymbomonas</taxon>
    </lineage>
</organism>
<gene>
    <name evidence="1" type="ORF">CYMTET_33512</name>
</gene>
<dbReference type="EMBL" id="LGRX02020554">
    <property type="protein sequence ID" value="KAK3257397.1"/>
    <property type="molecule type" value="Genomic_DNA"/>
</dbReference>
<accession>A0AAE0FD17</accession>
<dbReference type="Proteomes" id="UP001190700">
    <property type="component" value="Unassembled WGS sequence"/>
</dbReference>
<dbReference type="AlphaFoldDB" id="A0AAE0FD17"/>
<evidence type="ECO:0000313" key="1">
    <source>
        <dbReference type="EMBL" id="KAK3257397.1"/>
    </source>
</evidence>
<name>A0AAE0FD17_9CHLO</name>
<proteinExistence type="predicted"/>
<feature type="non-terminal residue" evidence="1">
    <location>
        <position position="1"/>
    </location>
</feature>
<sequence length="85" mass="9006">GDQDAEPSRNPMGRTGVQGLGFLPQLGPNACTLYVITRISETGESLDVLLNTEAAEFSKNDNPAWDLPGARERVTGALEGTYAPS</sequence>
<comment type="caution">
    <text evidence="1">The sequence shown here is derived from an EMBL/GenBank/DDBJ whole genome shotgun (WGS) entry which is preliminary data.</text>
</comment>